<dbReference type="Pfam" id="PF12763">
    <property type="entry name" value="EH"/>
    <property type="match status" value="3"/>
</dbReference>
<evidence type="ECO:0000313" key="7">
    <source>
        <dbReference type="Proteomes" id="UP001274896"/>
    </source>
</evidence>
<dbReference type="GO" id="GO:0005509">
    <property type="term" value="F:calcium ion binding"/>
    <property type="evidence" value="ECO:0007669"/>
    <property type="project" value="InterPro"/>
</dbReference>
<dbReference type="GO" id="GO:0006897">
    <property type="term" value="P:endocytosis"/>
    <property type="evidence" value="ECO:0007669"/>
    <property type="project" value="TreeGrafter"/>
</dbReference>
<dbReference type="InterPro" id="IPR018159">
    <property type="entry name" value="Spectrin/alpha-actinin"/>
</dbReference>
<dbReference type="SMART" id="SM00027">
    <property type="entry name" value="EH"/>
    <property type="match status" value="3"/>
</dbReference>
<dbReference type="PROSITE" id="PS50031">
    <property type="entry name" value="EH"/>
    <property type="match status" value="3"/>
</dbReference>
<feature type="compositionally biased region" description="Polar residues" evidence="3">
    <location>
        <begin position="856"/>
        <end position="865"/>
    </location>
</feature>
<feature type="compositionally biased region" description="Polar residues" evidence="3">
    <location>
        <begin position="706"/>
        <end position="718"/>
    </location>
</feature>
<feature type="compositionally biased region" description="Polar residues" evidence="3">
    <location>
        <begin position="585"/>
        <end position="601"/>
    </location>
</feature>
<proteinExistence type="predicted"/>
<evidence type="ECO:0000256" key="1">
    <source>
        <dbReference type="ARBA" id="ARBA00022723"/>
    </source>
</evidence>
<evidence type="ECO:0000256" key="2">
    <source>
        <dbReference type="ARBA" id="ARBA00022837"/>
    </source>
</evidence>
<feature type="region of interest" description="Disordered" evidence="3">
    <location>
        <begin position="660"/>
        <end position="880"/>
    </location>
</feature>
<dbReference type="GO" id="GO:0016197">
    <property type="term" value="P:endosomal transport"/>
    <property type="evidence" value="ECO:0007669"/>
    <property type="project" value="TreeGrafter"/>
</dbReference>
<dbReference type="Proteomes" id="UP001274896">
    <property type="component" value="Unassembled WGS sequence"/>
</dbReference>
<evidence type="ECO:0000259" key="5">
    <source>
        <dbReference type="PROSITE" id="PS50222"/>
    </source>
</evidence>
<dbReference type="Gene3D" id="1.10.238.10">
    <property type="entry name" value="EF-hand"/>
    <property type="match status" value="3"/>
</dbReference>
<dbReference type="PANTHER" id="PTHR11216:SF54">
    <property type="entry name" value="EPIDERMAL GROWTH FACTOR RECEPTOR SUBSTRATE 15"/>
    <property type="match status" value="1"/>
</dbReference>
<feature type="compositionally biased region" description="Polar residues" evidence="3">
    <location>
        <begin position="798"/>
        <end position="815"/>
    </location>
</feature>
<accession>A0AAE0R3P1</accession>
<dbReference type="EMBL" id="JAUCMX010000007">
    <property type="protein sequence ID" value="KAK3539990.1"/>
    <property type="molecule type" value="Genomic_DNA"/>
</dbReference>
<dbReference type="Gene3D" id="1.10.287.1490">
    <property type="match status" value="1"/>
</dbReference>
<dbReference type="PROSITE" id="PS00018">
    <property type="entry name" value="EF_HAND_1"/>
    <property type="match status" value="2"/>
</dbReference>
<dbReference type="CDD" id="cd00176">
    <property type="entry name" value="SPEC"/>
    <property type="match status" value="1"/>
</dbReference>
<comment type="caution">
    <text evidence="6">The sequence shown here is derived from an EMBL/GenBank/DDBJ whole genome shotgun (WGS) entry which is preliminary data.</text>
</comment>
<feature type="domain" description="EH" evidence="4">
    <location>
        <begin position="284"/>
        <end position="374"/>
    </location>
</feature>
<feature type="compositionally biased region" description="Basic and acidic residues" evidence="3">
    <location>
        <begin position="921"/>
        <end position="930"/>
    </location>
</feature>
<dbReference type="PROSITE" id="PS50222">
    <property type="entry name" value="EF_HAND_2"/>
    <property type="match status" value="2"/>
</dbReference>
<dbReference type="SMART" id="SM00054">
    <property type="entry name" value="EFh"/>
    <property type="match status" value="3"/>
</dbReference>
<keyword evidence="7" id="KW-1185">Reference proteome</keyword>
<feature type="compositionally biased region" description="Basic and acidic residues" evidence="3">
    <location>
        <begin position="412"/>
        <end position="428"/>
    </location>
</feature>
<dbReference type="AlphaFoldDB" id="A0AAE0R3P1"/>
<dbReference type="InterPro" id="IPR011992">
    <property type="entry name" value="EF-hand-dom_pair"/>
</dbReference>
<dbReference type="PANTHER" id="PTHR11216">
    <property type="entry name" value="EH DOMAIN"/>
    <property type="match status" value="1"/>
</dbReference>
<dbReference type="SUPFAM" id="SSF47473">
    <property type="entry name" value="EF-hand"/>
    <property type="match status" value="3"/>
</dbReference>
<feature type="domain" description="EH" evidence="4">
    <location>
        <begin position="77"/>
        <end position="139"/>
    </location>
</feature>
<feature type="region of interest" description="Disordered" evidence="3">
    <location>
        <begin position="921"/>
        <end position="1001"/>
    </location>
</feature>
<reference evidence="6" key="1">
    <citation type="submission" date="2023-06" db="EMBL/GenBank/DDBJ databases">
        <title>Male Hemibagrus guttatus genome.</title>
        <authorList>
            <person name="Bian C."/>
        </authorList>
    </citation>
    <scope>NUCLEOTIDE SEQUENCE</scope>
    <source>
        <strain evidence="6">Male_cb2023</strain>
        <tissue evidence="6">Muscle</tissue>
    </source>
</reference>
<dbReference type="InterPro" id="IPR002048">
    <property type="entry name" value="EF_hand_dom"/>
</dbReference>
<feature type="domain" description="EF-hand" evidence="5">
    <location>
        <begin position="194"/>
        <end position="229"/>
    </location>
</feature>
<feature type="compositionally biased region" description="Basic and acidic residues" evidence="3">
    <location>
        <begin position="736"/>
        <end position="749"/>
    </location>
</feature>
<dbReference type="GO" id="GO:0045296">
    <property type="term" value="F:cadherin binding"/>
    <property type="evidence" value="ECO:0007669"/>
    <property type="project" value="TreeGrafter"/>
</dbReference>
<keyword evidence="1" id="KW-0479">Metal-binding</keyword>
<dbReference type="CDD" id="cd00052">
    <property type="entry name" value="EH"/>
    <property type="match status" value="3"/>
</dbReference>
<feature type="region of interest" description="Disordered" evidence="3">
    <location>
        <begin position="412"/>
        <end position="432"/>
    </location>
</feature>
<feature type="region of interest" description="Disordered" evidence="3">
    <location>
        <begin position="1038"/>
        <end position="1065"/>
    </location>
</feature>
<evidence type="ECO:0008006" key="8">
    <source>
        <dbReference type="Google" id="ProtNLM"/>
    </source>
</evidence>
<name>A0AAE0R3P1_9TELE</name>
<dbReference type="InterPro" id="IPR018247">
    <property type="entry name" value="EF_Hand_1_Ca_BS"/>
</dbReference>
<protein>
    <recommendedName>
        <fullName evidence="8">Epidermal growth factor receptor pathway substrate 15</fullName>
    </recommendedName>
</protein>
<feature type="region of interest" description="Disordered" evidence="3">
    <location>
        <begin position="581"/>
        <end position="645"/>
    </location>
</feature>
<gene>
    <name evidence="6" type="ORF">QTP70_019638</name>
</gene>
<evidence type="ECO:0000259" key="4">
    <source>
        <dbReference type="PROSITE" id="PS50031"/>
    </source>
</evidence>
<evidence type="ECO:0000256" key="3">
    <source>
        <dbReference type="SAM" id="MobiDB-lite"/>
    </source>
</evidence>
<feature type="domain" description="EF-hand" evidence="5">
    <location>
        <begin position="283"/>
        <end position="318"/>
    </location>
</feature>
<organism evidence="6 7">
    <name type="scientific">Hemibagrus guttatus</name>
    <dbReference type="NCBI Taxonomy" id="175788"/>
    <lineage>
        <taxon>Eukaryota</taxon>
        <taxon>Metazoa</taxon>
        <taxon>Chordata</taxon>
        <taxon>Craniata</taxon>
        <taxon>Vertebrata</taxon>
        <taxon>Euteleostomi</taxon>
        <taxon>Actinopterygii</taxon>
        <taxon>Neopterygii</taxon>
        <taxon>Teleostei</taxon>
        <taxon>Ostariophysi</taxon>
        <taxon>Siluriformes</taxon>
        <taxon>Bagridae</taxon>
        <taxon>Hemibagrus</taxon>
    </lineage>
</organism>
<feature type="compositionally biased region" description="Acidic residues" evidence="3">
    <location>
        <begin position="609"/>
        <end position="623"/>
    </location>
</feature>
<sequence length="1092" mass="120110">MSLATLPPGLLYTQYIHLPSLHHISQLSTFPCHSTNIQSSYSQSYTLTCPLLPPLLLRPTVDPSGSGRVAATEAALFLKRSGLSDLVLGKIWDLADSECKGFLNKQQFFVALRLVACAQNGLEVGHKSLSVAVPPPVFHDTTSPLLPAGVPIDSPWMVKPEEKVKFDAIFDSLSPVGGMLTGDKVKPVLLNSKLPVDVLGRVWELSDIDRDGMLDKDEFAVAMYLVYRALENELVPMVLPPPLIPPIEKEKTKPTPPQPPTHLHQIFTFLYCLDRHIWVVSPGDKAKYDELFAKTDSDMDGLVSGPEVRDIFLKTGLPSATLARIWELCDIGDVGKLTREQFALALYLINQKLSRGIDPPQTLSPEMIPPSDRLSRQNNALSCQAADFSAIKELDSLSNEIMDLQREKSSVEQEIKEKEESVRQRTNEVQDLQDEVQKESEELRKLQAERQEVQEALERLDEQNLSLEEQLKLIRQQCSQENQLIQSLQAEHSEQEQRIGDYEEELVRAREELLSLQEQSCTLREKVRSARAQLSPLQDAVTESHTQIAQMQERLAELKTEEREVEAQLSWKVLVEEPPLVNGAAPSTEQPKPLQWPQTTELPAKKPEDEEEEEEEFTPTDEPQELRVLDVPETESAELSFNPNELKIVEDPFNMMSTASTLGAAWPQNDTEGSSPAVEWELKGEEKKAQASPVKPESPVPEQKESSSQPISAQSEGSVSVPAVNFFPSDPFIDSDPFKSDDPFAKDISDPFGGDPFKGTDPFATDSFFKQSSSEDPFASSDPFSSNSGSAEPDLFSSHINTASSDPFSKSNTVTADPFSSSSGSTAFTSKLDDLDDSDPFSSAAGAGNDPFIGSELSSKETSAVANDPFAPGGTVVKADSDPDPFATAFGTGTESFVGGFADFRNLEKSNGADLFASSTHNKDIFKEDNQSDVPPALPPKTGTPTRPPPPPPGKRSNIYRSESSDSVQRRGMGEFSSLPAKDTVPDPFAPSAPSHVPREPDRFATFDKLLIASCLAHFGFYPFSFGMSFWKRKKNDSKKNAVEKDAGPFYQTPTPESPIIETNGLDPVITDFGLELSDNKDDLKDTGTSTS</sequence>
<feature type="compositionally biased region" description="Low complexity" evidence="3">
    <location>
        <begin position="819"/>
        <end position="830"/>
    </location>
</feature>
<dbReference type="GO" id="GO:0030132">
    <property type="term" value="C:clathrin coat of coated pit"/>
    <property type="evidence" value="ECO:0007669"/>
    <property type="project" value="TreeGrafter"/>
</dbReference>
<feature type="domain" description="EH" evidence="4">
    <location>
        <begin position="162"/>
        <end position="250"/>
    </location>
</feature>
<dbReference type="InterPro" id="IPR000261">
    <property type="entry name" value="EH_dom"/>
</dbReference>
<feature type="compositionally biased region" description="Basic and acidic residues" evidence="3">
    <location>
        <begin position="1038"/>
        <end position="1047"/>
    </location>
</feature>
<evidence type="ECO:0000313" key="6">
    <source>
        <dbReference type="EMBL" id="KAK3539990.1"/>
    </source>
</evidence>
<keyword evidence="2" id="KW-0106">Calcium</keyword>
<feature type="compositionally biased region" description="Basic and acidic residues" evidence="3">
    <location>
        <begin position="680"/>
        <end position="689"/>
    </location>
</feature>